<evidence type="ECO:0000256" key="4">
    <source>
        <dbReference type="ARBA" id="ARBA00022692"/>
    </source>
</evidence>
<evidence type="ECO:0000256" key="1">
    <source>
        <dbReference type="ARBA" id="ARBA00004211"/>
    </source>
</evidence>
<gene>
    <name evidence="13" type="ORF">ASEP1449_LOCUS12195</name>
</gene>
<feature type="transmembrane region" description="Helical" evidence="11">
    <location>
        <begin position="456"/>
        <end position="473"/>
    </location>
</feature>
<protein>
    <recommendedName>
        <fullName evidence="12">t-SNARE coiled-coil homology domain-containing protein</fullName>
    </recommendedName>
</protein>
<organism evidence="13">
    <name type="scientific">Attheya septentrionalis</name>
    <dbReference type="NCBI Taxonomy" id="420275"/>
    <lineage>
        <taxon>Eukaryota</taxon>
        <taxon>Sar</taxon>
        <taxon>Stramenopiles</taxon>
        <taxon>Ochrophyta</taxon>
        <taxon>Bacillariophyta</taxon>
        <taxon>Coscinodiscophyceae</taxon>
        <taxon>Chaetocerotophycidae</taxon>
        <taxon>Chaetocerotales</taxon>
        <taxon>Attheyaceae</taxon>
        <taxon>Attheya</taxon>
    </lineage>
</organism>
<keyword evidence="8 11" id="KW-0472">Membrane</keyword>
<comment type="subcellular location">
    <subcellularLocation>
        <location evidence="1">Membrane</location>
        <topology evidence="1">Single-pass type IV membrane protein</topology>
    </subcellularLocation>
</comment>
<dbReference type="InterPro" id="IPR000727">
    <property type="entry name" value="T_SNARE_dom"/>
</dbReference>
<evidence type="ECO:0000256" key="3">
    <source>
        <dbReference type="ARBA" id="ARBA00022448"/>
    </source>
</evidence>
<dbReference type="EMBL" id="HBHQ01018205">
    <property type="protein sequence ID" value="CAD9820362.1"/>
    <property type="molecule type" value="Transcribed_RNA"/>
</dbReference>
<dbReference type="GO" id="GO:0015031">
    <property type="term" value="P:protein transport"/>
    <property type="evidence" value="ECO:0007669"/>
    <property type="project" value="UniProtKB-KW"/>
</dbReference>
<sequence>MSLAMNRQEAKTESCSCRNLYSEWEECCRKVIGCRSSAEIIDEDSDKEEEEQWVLVMNLLPEHHSIQDTSGKSHVVSDVGEDAWMVSALRLDVSIRQMADLLRRKRAGYTNVFAATRALTVEEPAFSVTEDRMFMTDGERSMLESTVASFTVATANQIDSLRQMLLQVSPNGSTAVGVSGHRAGIVSYLFSKLKTTVAEPMGKLQSSRKQRMALHLLQHPHLCHLPHKRFRRDVDDDDDDDLGLGLSASPKRPREEMEDRHFLPPNTGETRHSFYLDDQEAVFESIYGHDSSTTKTLTPPVSRFNIKLPSKQPKVSNSEGGKLTYNKDSFVKFGTGPKVAVVPPMDSRGQRVYQEEMDAIRRQQEESEEAYVEELQRESAYLTASLQNELEDVRKVEERMTEITALLSQFSNLVSEQQEEIRLIHDNTAKSKTNMDKGQDNLVDATKRGEKSKHRMATLIFALGLLLLFFNYITP</sequence>
<dbReference type="PANTHER" id="PTHR15959:SF0">
    <property type="entry name" value="SYNTAXIN-18"/>
    <property type="match status" value="1"/>
</dbReference>
<dbReference type="GO" id="GO:0031201">
    <property type="term" value="C:SNARE complex"/>
    <property type="evidence" value="ECO:0007669"/>
    <property type="project" value="TreeGrafter"/>
</dbReference>
<accession>A0A7S2XQ66</accession>
<evidence type="ECO:0000256" key="9">
    <source>
        <dbReference type="SAM" id="Coils"/>
    </source>
</evidence>
<dbReference type="PANTHER" id="PTHR15959">
    <property type="entry name" value="SYNTAXIN-18"/>
    <property type="match status" value="1"/>
</dbReference>
<feature type="domain" description="T-SNARE coiled-coil homology" evidence="12">
    <location>
        <begin position="383"/>
        <end position="445"/>
    </location>
</feature>
<reference evidence="13" key="1">
    <citation type="submission" date="2021-01" db="EMBL/GenBank/DDBJ databases">
        <authorList>
            <person name="Corre E."/>
            <person name="Pelletier E."/>
            <person name="Niang G."/>
            <person name="Scheremetjew M."/>
            <person name="Finn R."/>
            <person name="Kale V."/>
            <person name="Holt S."/>
            <person name="Cochrane G."/>
            <person name="Meng A."/>
            <person name="Brown T."/>
            <person name="Cohen L."/>
        </authorList>
    </citation>
    <scope>NUCLEOTIDE SEQUENCE</scope>
    <source>
        <strain evidence="13">CCMP2084</strain>
    </source>
</reference>
<keyword evidence="6 11" id="KW-1133">Transmembrane helix</keyword>
<name>A0A7S2XQ66_9STRA</name>
<comment type="similarity">
    <text evidence="2">Belongs to the syntaxin family.</text>
</comment>
<dbReference type="GO" id="GO:0006890">
    <property type="term" value="P:retrograde vesicle-mediated transport, Golgi to endoplasmic reticulum"/>
    <property type="evidence" value="ECO:0007669"/>
    <property type="project" value="TreeGrafter"/>
</dbReference>
<keyword evidence="7 9" id="KW-0175">Coiled coil</keyword>
<proteinExistence type="inferred from homology"/>
<keyword evidence="4 11" id="KW-0812">Transmembrane</keyword>
<feature type="coiled-coil region" evidence="9">
    <location>
        <begin position="350"/>
        <end position="406"/>
    </location>
</feature>
<dbReference type="SUPFAM" id="SSF58038">
    <property type="entry name" value="SNARE fusion complex"/>
    <property type="match status" value="1"/>
</dbReference>
<keyword evidence="3" id="KW-0813">Transport</keyword>
<dbReference type="Gene3D" id="1.20.5.110">
    <property type="match status" value="1"/>
</dbReference>
<evidence type="ECO:0000256" key="8">
    <source>
        <dbReference type="ARBA" id="ARBA00023136"/>
    </source>
</evidence>
<evidence type="ECO:0000256" key="7">
    <source>
        <dbReference type="ARBA" id="ARBA00023054"/>
    </source>
</evidence>
<dbReference type="GO" id="GO:0005783">
    <property type="term" value="C:endoplasmic reticulum"/>
    <property type="evidence" value="ECO:0007669"/>
    <property type="project" value="TreeGrafter"/>
</dbReference>
<evidence type="ECO:0000256" key="10">
    <source>
        <dbReference type="SAM" id="MobiDB-lite"/>
    </source>
</evidence>
<dbReference type="PROSITE" id="PS50192">
    <property type="entry name" value="T_SNARE"/>
    <property type="match status" value="1"/>
</dbReference>
<evidence type="ECO:0000259" key="12">
    <source>
        <dbReference type="PROSITE" id="PS50192"/>
    </source>
</evidence>
<evidence type="ECO:0000256" key="6">
    <source>
        <dbReference type="ARBA" id="ARBA00022989"/>
    </source>
</evidence>
<dbReference type="AlphaFoldDB" id="A0A7S2XQ66"/>
<evidence type="ECO:0000256" key="11">
    <source>
        <dbReference type="SAM" id="Phobius"/>
    </source>
</evidence>
<evidence type="ECO:0000256" key="5">
    <source>
        <dbReference type="ARBA" id="ARBA00022927"/>
    </source>
</evidence>
<evidence type="ECO:0000313" key="13">
    <source>
        <dbReference type="EMBL" id="CAD9820362.1"/>
    </source>
</evidence>
<evidence type="ECO:0000256" key="2">
    <source>
        <dbReference type="ARBA" id="ARBA00009063"/>
    </source>
</evidence>
<feature type="region of interest" description="Disordered" evidence="10">
    <location>
        <begin position="233"/>
        <end position="271"/>
    </location>
</feature>
<keyword evidence="5" id="KW-0653">Protein transport</keyword>
<feature type="compositionally biased region" description="Basic and acidic residues" evidence="10">
    <location>
        <begin position="252"/>
        <end position="262"/>
    </location>
</feature>